<protein>
    <recommendedName>
        <fullName evidence="3">DUF3375 domain-containing protein</fullName>
    </recommendedName>
</protein>
<sequence>MDISRELLSRLPERALMKWRALEQEREEVWVLGRDIAERFPRISQRLRQLEVQLADRRQNPQRASSTSAAELNVIERNFAAEQAHPLMMRTGRTASTTPRTSEAEIKALEDEVAALTEERQRIDERQQLYNAKRQSIGTLQASIGAWLSALPAAIMIDEHDAKPRDKLRDVTSDLIEQRRRRVRELHADIRRIDAAPYPSGVVKDQVRQRIETLAARGEPGFDAVIEYIDREIDWPMQTIRLLRERDVHIPDALGLVALLLKDQLIALAENRIDAIADDSQALTDAARGEQFKTLFADLLEAERNEEAAVSAATFQVIRRTDADPRAVLGLASSLPGPKRDGLVHARLALGGL</sequence>
<evidence type="ECO:0000313" key="2">
    <source>
        <dbReference type="Proteomes" id="UP001432046"/>
    </source>
</evidence>
<dbReference type="EMBL" id="CP147711">
    <property type="protein sequence ID" value="WXC83493.1"/>
    <property type="molecule type" value="Genomic_DNA"/>
</dbReference>
<keyword evidence="2" id="KW-1185">Reference proteome</keyword>
<dbReference type="Proteomes" id="UP001432046">
    <property type="component" value="Chromosome"/>
</dbReference>
<gene>
    <name evidence="1" type="ORF">WDK88_18890</name>
</gene>
<accession>A0ABZ2P9K7</accession>
<dbReference type="RefSeq" id="WP_338821598.1">
    <property type="nucleotide sequence ID" value="NZ_CP147708.1"/>
</dbReference>
<reference evidence="1" key="2">
    <citation type="submission" date="2024-03" db="EMBL/GenBank/DDBJ databases">
        <authorList>
            <person name="Bromfield E.S.P."/>
            <person name="Cloutier S."/>
        </authorList>
    </citation>
    <scope>NUCLEOTIDE SEQUENCE</scope>
    <source>
        <strain evidence="1">5S5</strain>
    </source>
</reference>
<proteinExistence type="predicted"/>
<organism evidence="1 2">
    <name type="scientific">Bradyrhizobium septentrionale</name>
    <dbReference type="NCBI Taxonomy" id="1404411"/>
    <lineage>
        <taxon>Bacteria</taxon>
        <taxon>Pseudomonadati</taxon>
        <taxon>Pseudomonadota</taxon>
        <taxon>Alphaproteobacteria</taxon>
        <taxon>Hyphomicrobiales</taxon>
        <taxon>Nitrobacteraceae</taxon>
        <taxon>Bradyrhizobium</taxon>
    </lineage>
</organism>
<reference evidence="1" key="1">
    <citation type="journal article" date="2021" name="Int. J. Syst. Evol. Microbiol.">
        <title>Bradyrhizobium septentrionale sp. nov. (sv. septentrionale) and Bradyrhizobium quebecense sp. nov. (sv. septentrionale) associated with legumes native to Canada possess rearranged symbiosis genes and numerous insertion sequences.</title>
        <authorList>
            <person name="Bromfield E.S.P."/>
            <person name="Cloutier S."/>
        </authorList>
    </citation>
    <scope>NUCLEOTIDE SEQUENCE</scope>
    <source>
        <strain evidence="1">5S5</strain>
    </source>
</reference>
<evidence type="ECO:0000313" key="1">
    <source>
        <dbReference type="EMBL" id="WXC83493.1"/>
    </source>
</evidence>
<name>A0ABZ2P9K7_9BRAD</name>
<evidence type="ECO:0008006" key="3">
    <source>
        <dbReference type="Google" id="ProtNLM"/>
    </source>
</evidence>